<dbReference type="EMBL" id="PGCI01000127">
    <property type="protein sequence ID" value="PLW38501.1"/>
    <property type="molecule type" value="Genomic_DNA"/>
</dbReference>
<evidence type="ECO:0000313" key="4">
    <source>
        <dbReference type="Proteomes" id="UP000235392"/>
    </source>
</evidence>
<dbReference type="EMBL" id="PGCJ01000116">
    <property type="protein sequence ID" value="PLW46735.1"/>
    <property type="molecule type" value="Genomic_DNA"/>
</dbReference>
<evidence type="ECO:0000313" key="3">
    <source>
        <dbReference type="Proteomes" id="UP000235388"/>
    </source>
</evidence>
<gene>
    <name evidence="2" type="ORF">PCANC_09581</name>
    <name evidence="1" type="ORF">PCASD_13748</name>
</gene>
<evidence type="ECO:0000313" key="1">
    <source>
        <dbReference type="EMBL" id="PLW38501.1"/>
    </source>
</evidence>
<comment type="caution">
    <text evidence="1">The sequence shown here is derived from an EMBL/GenBank/DDBJ whole genome shotgun (WGS) entry which is preliminary data.</text>
</comment>
<keyword evidence="3" id="KW-1185">Reference proteome</keyword>
<sequence length="147" mass="16517">MYGRRVLNLSDQLFSPPFGPVVAMVLNSHVEPGGLPLPVSSREPPRKQHRNAWKWVSSVGFVTEIASNAPTGGILRMIMSLTQWQPRPSLTRVVAVQLPKLDHSSKTEEILIGNWISVKQEQIFIKPFVRVCTTHTAKVYKALAQRH</sequence>
<accession>A0A2N5UL56</accession>
<protein>
    <submittedName>
        <fullName evidence="1">Uncharacterized protein</fullName>
    </submittedName>
</protein>
<evidence type="ECO:0000313" key="2">
    <source>
        <dbReference type="EMBL" id="PLW46735.1"/>
    </source>
</evidence>
<dbReference type="Proteomes" id="UP000235388">
    <property type="component" value="Unassembled WGS sequence"/>
</dbReference>
<name>A0A2N5UL56_9BASI</name>
<reference evidence="3 4" key="1">
    <citation type="submission" date="2017-11" db="EMBL/GenBank/DDBJ databases">
        <title>De novo assembly and phasing of dikaryotic genomes from two isolates of Puccinia coronata f. sp. avenae, the causal agent of oat crown rust.</title>
        <authorList>
            <person name="Miller M.E."/>
            <person name="Zhang Y."/>
            <person name="Omidvar V."/>
            <person name="Sperschneider J."/>
            <person name="Schwessinger B."/>
            <person name="Raley C."/>
            <person name="Palmer J.M."/>
            <person name="Garnica D."/>
            <person name="Upadhyaya N."/>
            <person name="Rathjen J."/>
            <person name="Taylor J.M."/>
            <person name="Park R.F."/>
            <person name="Dodds P.N."/>
            <person name="Hirsch C.D."/>
            <person name="Kianian S.F."/>
            <person name="Figueroa M."/>
        </authorList>
    </citation>
    <scope>NUCLEOTIDE SEQUENCE [LARGE SCALE GENOMIC DNA]</scope>
    <source>
        <strain evidence="2">12NC29</strain>
        <strain evidence="1">12SD80</strain>
    </source>
</reference>
<proteinExistence type="predicted"/>
<dbReference type="AlphaFoldDB" id="A0A2N5UL56"/>
<dbReference type="Proteomes" id="UP000235392">
    <property type="component" value="Unassembled WGS sequence"/>
</dbReference>
<organism evidence="1 4">
    <name type="scientific">Puccinia coronata f. sp. avenae</name>
    <dbReference type="NCBI Taxonomy" id="200324"/>
    <lineage>
        <taxon>Eukaryota</taxon>
        <taxon>Fungi</taxon>
        <taxon>Dikarya</taxon>
        <taxon>Basidiomycota</taxon>
        <taxon>Pucciniomycotina</taxon>
        <taxon>Pucciniomycetes</taxon>
        <taxon>Pucciniales</taxon>
        <taxon>Pucciniaceae</taxon>
        <taxon>Puccinia</taxon>
    </lineage>
</organism>